<organism evidence="1 2">
    <name type="scientific">Pleuronectes platessa</name>
    <name type="common">European plaice</name>
    <dbReference type="NCBI Taxonomy" id="8262"/>
    <lineage>
        <taxon>Eukaryota</taxon>
        <taxon>Metazoa</taxon>
        <taxon>Chordata</taxon>
        <taxon>Craniata</taxon>
        <taxon>Vertebrata</taxon>
        <taxon>Euteleostomi</taxon>
        <taxon>Actinopterygii</taxon>
        <taxon>Neopterygii</taxon>
        <taxon>Teleostei</taxon>
        <taxon>Neoteleostei</taxon>
        <taxon>Acanthomorphata</taxon>
        <taxon>Carangaria</taxon>
        <taxon>Pleuronectiformes</taxon>
        <taxon>Pleuronectoidei</taxon>
        <taxon>Pleuronectidae</taxon>
        <taxon>Pleuronectes</taxon>
    </lineage>
</organism>
<evidence type="ECO:0000313" key="2">
    <source>
        <dbReference type="Proteomes" id="UP001153269"/>
    </source>
</evidence>
<protein>
    <submittedName>
        <fullName evidence="1">Uncharacterized protein</fullName>
    </submittedName>
</protein>
<name>A0A9N7YMQ1_PLEPL</name>
<reference evidence="1" key="1">
    <citation type="submission" date="2020-03" db="EMBL/GenBank/DDBJ databases">
        <authorList>
            <person name="Weist P."/>
        </authorList>
    </citation>
    <scope>NUCLEOTIDE SEQUENCE</scope>
</reference>
<gene>
    <name evidence="1" type="ORF">PLEPLA_LOCUS25378</name>
</gene>
<comment type="caution">
    <text evidence="1">The sequence shown here is derived from an EMBL/GenBank/DDBJ whole genome shotgun (WGS) entry which is preliminary data.</text>
</comment>
<sequence length="146" mass="16120">MRLKKTGQVEKAGRADSDMEAEASAAQRLFSSALRLCRWVCESHSSVLATRAWLFRPVSYRKPEFIPVNISTVRRSSISVAIICRASDSGLPFIKGLKSTGSHSTIILVFHQRGTMRAAQVCQARSMDSMNKCISATPSRVWESGN</sequence>
<accession>A0A9N7YMQ1</accession>
<dbReference type="AlphaFoldDB" id="A0A9N7YMQ1"/>
<dbReference type="EMBL" id="CADEAL010002018">
    <property type="protein sequence ID" value="CAB1437386.1"/>
    <property type="molecule type" value="Genomic_DNA"/>
</dbReference>
<dbReference type="Proteomes" id="UP001153269">
    <property type="component" value="Unassembled WGS sequence"/>
</dbReference>
<evidence type="ECO:0000313" key="1">
    <source>
        <dbReference type="EMBL" id="CAB1437386.1"/>
    </source>
</evidence>
<keyword evidence="2" id="KW-1185">Reference proteome</keyword>
<proteinExistence type="predicted"/>